<evidence type="ECO:0000313" key="2">
    <source>
        <dbReference type="Proteomes" id="UP000772434"/>
    </source>
</evidence>
<keyword evidence="2" id="KW-1185">Reference proteome</keyword>
<reference evidence="1" key="1">
    <citation type="submission" date="2020-11" db="EMBL/GenBank/DDBJ databases">
        <authorList>
            <consortium name="DOE Joint Genome Institute"/>
            <person name="Ahrendt S."/>
            <person name="Riley R."/>
            <person name="Andreopoulos W."/>
            <person name="Labutti K."/>
            <person name="Pangilinan J."/>
            <person name="Ruiz-Duenas F.J."/>
            <person name="Barrasa J.M."/>
            <person name="Sanchez-Garcia M."/>
            <person name="Camarero S."/>
            <person name="Miyauchi S."/>
            <person name="Serrano A."/>
            <person name="Linde D."/>
            <person name="Babiker R."/>
            <person name="Drula E."/>
            <person name="Ayuso-Fernandez I."/>
            <person name="Pacheco R."/>
            <person name="Padilla G."/>
            <person name="Ferreira P."/>
            <person name="Barriuso J."/>
            <person name="Kellner H."/>
            <person name="Castanera R."/>
            <person name="Alfaro M."/>
            <person name="Ramirez L."/>
            <person name="Pisabarro A.G."/>
            <person name="Kuo A."/>
            <person name="Tritt A."/>
            <person name="Lipzen A."/>
            <person name="He G."/>
            <person name="Yan M."/>
            <person name="Ng V."/>
            <person name="Cullen D."/>
            <person name="Martin F."/>
            <person name="Rosso M.-N."/>
            <person name="Henrissat B."/>
            <person name="Hibbett D."/>
            <person name="Martinez A.T."/>
            <person name="Grigoriev I.V."/>
        </authorList>
    </citation>
    <scope>NUCLEOTIDE SEQUENCE</scope>
    <source>
        <strain evidence="1">AH 40177</strain>
    </source>
</reference>
<organism evidence="1 2">
    <name type="scientific">Rhodocollybia butyracea</name>
    <dbReference type="NCBI Taxonomy" id="206335"/>
    <lineage>
        <taxon>Eukaryota</taxon>
        <taxon>Fungi</taxon>
        <taxon>Dikarya</taxon>
        <taxon>Basidiomycota</taxon>
        <taxon>Agaricomycotina</taxon>
        <taxon>Agaricomycetes</taxon>
        <taxon>Agaricomycetidae</taxon>
        <taxon>Agaricales</taxon>
        <taxon>Marasmiineae</taxon>
        <taxon>Omphalotaceae</taxon>
        <taxon>Rhodocollybia</taxon>
    </lineage>
</organism>
<comment type="caution">
    <text evidence="1">The sequence shown here is derived from an EMBL/GenBank/DDBJ whole genome shotgun (WGS) entry which is preliminary data.</text>
</comment>
<dbReference type="EMBL" id="JADNRY010000499">
    <property type="protein sequence ID" value="KAF9046986.1"/>
    <property type="molecule type" value="Genomic_DNA"/>
</dbReference>
<accession>A0A9P5TWU8</accession>
<evidence type="ECO:0000313" key="1">
    <source>
        <dbReference type="EMBL" id="KAF9046986.1"/>
    </source>
</evidence>
<dbReference type="AlphaFoldDB" id="A0A9P5TWU8"/>
<proteinExistence type="predicted"/>
<sequence length="198" mass="22386">MKYYCKSKHYKSKLEPLSITSEFYPYTSTRISIRPHLLVPHIHYQFHISNELWVSRRPHGTQARKLPLAPIILGVPDWRSFPTKRNLGNGSSREALGFVGCAALTMGWQLWFAGGDGENGETEVAGSGGGGLYAKLDDLLKADGRFHTLRTRSHRIGLVEEPWRGKTSAHGRDEEQVQQESWLVVLEEDEFRGLAVLE</sequence>
<gene>
    <name evidence="1" type="ORF">BDP27DRAFT_1409084</name>
</gene>
<name>A0A9P5TWU8_9AGAR</name>
<protein>
    <submittedName>
        <fullName evidence="1">Uncharacterized protein</fullName>
    </submittedName>
</protein>
<dbReference type="Proteomes" id="UP000772434">
    <property type="component" value="Unassembled WGS sequence"/>
</dbReference>